<dbReference type="PANTHER" id="PTHR42941">
    <property type="entry name" value="SLL1037 PROTEIN"/>
    <property type="match status" value="1"/>
</dbReference>
<accession>A0ABS4SH12</accession>
<evidence type="ECO:0000256" key="1">
    <source>
        <dbReference type="SAM" id="SignalP"/>
    </source>
</evidence>
<dbReference type="Proteomes" id="UP000781958">
    <property type="component" value="Unassembled WGS sequence"/>
</dbReference>
<reference evidence="2 3" key="1">
    <citation type="submission" date="2021-03" db="EMBL/GenBank/DDBJ databases">
        <title>Genomic Encyclopedia of Type Strains, Phase III (KMG-III): the genomes of soil and plant-associated and newly described type strains.</title>
        <authorList>
            <person name="Whitman W."/>
        </authorList>
    </citation>
    <scope>NUCLEOTIDE SEQUENCE [LARGE SCALE GENOMIC DNA]</scope>
    <source>
        <strain evidence="2 3">IMMIB AFH-6</strain>
    </source>
</reference>
<gene>
    <name evidence="2" type="ORF">J2851_001203</name>
</gene>
<dbReference type="EMBL" id="JAGINP010000003">
    <property type="protein sequence ID" value="MBP2291454.1"/>
    <property type="molecule type" value="Genomic_DNA"/>
</dbReference>
<evidence type="ECO:0000313" key="2">
    <source>
        <dbReference type="EMBL" id="MBP2291454.1"/>
    </source>
</evidence>
<comment type="caution">
    <text evidence="2">The sequence shown here is derived from an EMBL/GenBank/DDBJ whole genome shotgun (WGS) entry which is preliminary data.</text>
</comment>
<dbReference type="RefSeq" id="WP_209764926.1">
    <property type="nucleotide sequence ID" value="NZ_JAGINP010000003.1"/>
</dbReference>
<proteinExistence type="predicted"/>
<dbReference type="Pfam" id="PF16868">
    <property type="entry name" value="NMT1_3"/>
    <property type="match status" value="1"/>
</dbReference>
<sequence>MRTFLLIAGLASVAMIATASAEPVRRPAGADGDASLAERMNANTVAVISGTPGGTYFRMASDMAFVLDNGDDLRVLPVLGKGAGQNAYDVRFLKGIDLGFVRTDTMDQLRQDPRLRNIDNQLVYVARLFNDELHVIAPREVTDFRQLAGKKVSFDVSGSGTDTSGRLMFQGLGIKVDAINVDQPTAINMLKSGEIAAMVSVAAKPVAVVSSINDDRFHFLEIPYAEPLEKNYFPATLTGDDYPKLLKSGETVNTVAVGTILATYNWPERTDRYRRISRFIDAFFSKITEFQKPQRHPKWQEVNLEATVGGGWKRFKAAEDWLSGHQDARPVLSAEARQSLGQVIQQTAPTLRASERDRLIDDFLKWRTSQPQ</sequence>
<dbReference type="SUPFAM" id="SSF53850">
    <property type="entry name" value="Periplasmic binding protein-like II"/>
    <property type="match status" value="1"/>
</dbReference>
<keyword evidence="1" id="KW-0732">Signal</keyword>
<dbReference type="InterPro" id="IPR011852">
    <property type="entry name" value="TRAP_TAXI"/>
</dbReference>
<feature type="signal peptide" evidence="1">
    <location>
        <begin position="1"/>
        <end position="21"/>
    </location>
</feature>
<name>A0ABS4SH12_9PROT</name>
<dbReference type="PANTHER" id="PTHR42941:SF1">
    <property type="entry name" value="SLL1037 PROTEIN"/>
    <property type="match status" value="1"/>
</dbReference>
<evidence type="ECO:0000313" key="3">
    <source>
        <dbReference type="Proteomes" id="UP000781958"/>
    </source>
</evidence>
<organism evidence="2 3">
    <name type="scientific">Azospirillum rugosum</name>
    <dbReference type="NCBI Taxonomy" id="416170"/>
    <lineage>
        <taxon>Bacteria</taxon>
        <taxon>Pseudomonadati</taxon>
        <taxon>Pseudomonadota</taxon>
        <taxon>Alphaproteobacteria</taxon>
        <taxon>Rhodospirillales</taxon>
        <taxon>Azospirillaceae</taxon>
        <taxon>Azospirillum</taxon>
    </lineage>
</organism>
<protein>
    <submittedName>
        <fullName evidence="2">TRAP-type uncharacterized transport system substrate-binding protein</fullName>
    </submittedName>
</protein>
<feature type="chain" id="PRO_5046660157" evidence="1">
    <location>
        <begin position="22"/>
        <end position="372"/>
    </location>
</feature>
<keyword evidence="3" id="KW-1185">Reference proteome</keyword>
<dbReference type="Gene3D" id="3.40.190.10">
    <property type="entry name" value="Periplasmic binding protein-like II"/>
    <property type="match status" value="2"/>
</dbReference>